<dbReference type="PANTHER" id="PTHR30154:SF34">
    <property type="entry name" value="TRANSCRIPTIONAL REGULATOR AZLB"/>
    <property type="match status" value="1"/>
</dbReference>
<evidence type="ECO:0000313" key="5">
    <source>
        <dbReference type="EMBL" id="MFC3711101.1"/>
    </source>
</evidence>
<organism evidence="5 6">
    <name type="scientific">Sphingoaurantiacus capsulatus</name>
    <dbReference type="NCBI Taxonomy" id="1771310"/>
    <lineage>
        <taxon>Bacteria</taxon>
        <taxon>Pseudomonadati</taxon>
        <taxon>Pseudomonadota</taxon>
        <taxon>Alphaproteobacteria</taxon>
        <taxon>Sphingomonadales</taxon>
        <taxon>Sphingosinicellaceae</taxon>
        <taxon>Sphingoaurantiacus</taxon>
    </lineage>
</organism>
<sequence>MDAIDRQIVAMLRDNARLPLKTLAATVGLARSSVRERLSKLEAAGTIGGYHARIVDEDRLAAVLQLRLARTPSPEIVAAVVAMSEVARCYSLSGEVDLLVEIEAPSPAALNAARDRIALLPGVSDTTTALVLKRDKDR</sequence>
<evidence type="ECO:0000256" key="3">
    <source>
        <dbReference type="ARBA" id="ARBA00023163"/>
    </source>
</evidence>
<dbReference type="InterPro" id="IPR036388">
    <property type="entry name" value="WH-like_DNA-bd_sf"/>
</dbReference>
<dbReference type="Gene3D" id="3.30.70.920">
    <property type="match status" value="1"/>
</dbReference>
<dbReference type="InterPro" id="IPR019888">
    <property type="entry name" value="Tscrpt_reg_AsnC-like"/>
</dbReference>
<name>A0ABV7X5I7_9SPHN</name>
<evidence type="ECO:0000313" key="6">
    <source>
        <dbReference type="Proteomes" id="UP001595615"/>
    </source>
</evidence>
<dbReference type="Pfam" id="PF13404">
    <property type="entry name" value="HTH_AsnC-type"/>
    <property type="match status" value="1"/>
</dbReference>
<keyword evidence="3" id="KW-0804">Transcription</keyword>
<dbReference type="SUPFAM" id="SSF54909">
    <property type="entry name" value="Dimeric alpha+beta barrel"/>
    <property type="match status" value="1"/>
</dbReference>
<dbReference type="Gene3D" id="1.10.10.10">
    <property type="entry name" value="Winged helix-like DNA-binding domain superfamily/Winged helix DNA-binding domain"/>
    <property type="match status" value="1"/>
</dbReference>
<dbReference type="PROSITE" id="PS50956">
    <property type="entry name" value="HTH_ASNC_2"/>
    <property type="match status" value="1"/>
</dbReference>
<protein>
    <submittedName>
        <fullName evidence="5">Lrp/AsnC family transcriptional regulator</fullName>
    </submittedName>
</protein>
<keyword evidence="6" id="KW-1185">Reference proteome</keyword>
<accession>A0ABV7X5I7</accession>
<dbReference type="SUPFAM" id="SSF46785">
    <property type="entry name" value="Winged helix' DNA-binding domain"/>
    <property type="match status" value="1"/>
</dbReference>
<reference evidence="6" key="1">
    <citation type="journal article" date="2019" name="Int. J. Syst. Evol. Microbiol.">
        <title>The Global Catalogue of Microorganisms (GCM) 10K type strain sequencing project: providing services to taxonomists for standard genome sequencing and annotation.</title>
        <authorList>
            <consortium name="The Broad Institute Genomics Platform"/>
            <consortium name="The Broad Institute Genome Sequencing Center for Infectious Disease"/>
            <person name="Wu L."/>
            <person name="Ma J."/>
        </authorList>
    </citation>
    <scope>NUCLEOTIDE SEQUENCE [LARGE SCALE GENOMIC DNA]</scope>
    <source>
        <strain evidence="6">KCTC 42644</strain>
    </source>
</reference>
<keyword evidence="1" id="KW-0805">Transcription regulation</keyword>
<comment type="caution">
    <text evidence="5">The sequence shown here is derived from an EMBL/GenBank/DDBJ whole genome shotgun (WGS) entry which is preliminary data.</text>
</comment>
<dbReference type="InterPro" id="IPR036390">
    <property type="entry name" value="WH_DNA-bd_sf"/>
</dbReference>
<dbReference type="SMART" id="SM00344">
    <property type="entry name" value="HTH_ASNC"/>
    <property type="match status" value="1"/>
</dbReference>
<evidence type="ECO:0000256" key="1">
    <source>
        <dbReference type="ARBA" id="ARBA00023015"/>
    </source>
</evidence>
<dbReference type="InterPro" id="IPR011008">
    <property type="entry name" value="Dimeric_a/b-barrel"/>
</dbReference>
<dbReference type="Proteomes" id="UP001595615">
    <property type="component" value="Unassembled WGS sequence"/>
</dbReference>
<dbReference type="Pfam" id="PF01037">
    <property type="entry name" value="AsnC_trans_reg"/>
    <property type="match status" value="1"/>
</dbReference>
<keyword evidence="2" id="KW-0238">DNA-binding</keyword>
<dbReference type="RefSeq" id="WP_380855366.1">
    <property type="nucleotide sequence ID" value="NZ_JBHRXV010000001.1"/>
</dbReference>
<evidence type="ECO:0000259" key="4">
    <source>
        <dbReference type="PROSITE" id="PS50956"/>
    </source>
</evidence>
<feature type="domain" description="HTH asnC-type" evidence="4">
    <location>
        <begin position="1"/>
        <end position="63"/>
    </location>
</feature>
<dbReference type="InterPro" id="IPR019887">
    <property type="entry name" value="Tscrpt_reg_AsnC/Lrp_C"/>
</dbReference>
<proteinExistence type="predicted"/>
<dbReference type="PANTHER" id="PTHR30154">
    <property type="entry name" value="LEUCINE-RESPONSIVE REGULATORY PROTEIN"/>
    <property type="match status" value="1"/>
</dbReference>
<gene>
    <name evidence="5" type="ORF">ACFOMD_00870</name>
</gene>
<dbReference type="InterPro" id="IPR000485">
    <property type="entry name" value="AsnC-type_HTH_dom"/>
</dbReference>
<evidence type="ECO:0000256" key="2">
    <source>
        <dbReference type="ARBA" id="ARBA00023125"/>
    </source>
</evidence>
<dbReference type="PRINTS" id="PR00033">
    <property type="entry name" value="HTHASNC"/>
</dbReference>
<dbReference type="EMBL" id="JBHRXV010000001">
    <property type="protein sequence ID" value="MFC3711101.1"/>
    <property type="molecule type" value="Genomic_DNA"/>
</dbReference>